<feature type="domain" description="PAS" evidence="1">
    <location>
        <begin position="33"/>
        <end position="78"/>
    </location>
</feature>
<dbReference type="SUPFAM" id="SSF55073">
    <property type="entry name" value="Nucleotide cyclase"/>
    <property type="match status" value="1"/>
</dbReference>
<dbReference type="CDD" id="cd00130">
    <property type="entry name" value="PAS"/>
    <property type="match status" value="2"/>
</dbReference>
<protein>
    <submittedName>
        <fullName evidence="4">Response regulator PleD</fullName>
    </submittedName>
</protein>
<dbReference type="Pfam" id="PF08448">
    <property type="entry name" value="PAS_4"/>
    <property type="match status" value="1"/>
</dbReference>
<feature type="domain" description="PAC" evidence="2">
    <location>
        <begin position="223"/>
        <end position="275"/>
    </location>
</feature>
<dbReference type="PROSITE" id="PS50113">
    <property type="entry name" value="PAC"/>
    <property type="match status" value="2"/>
</dbReference>
<feature type="domain" description="GGDEF" evidence="3">
    <location>
        <begin position="442"/>
        <end position="576"/>
    </location>
</feature>
<dbReference type="PANTHER" id="PTHR44757:SF2">
    <property type="entry name" value="BIOFILM ARCHITECTURE MAINTENANCE PROTEIN MBAA"/>
    <property type="match status" value="1"/>
</dbReference>
<dbReference type="SMART" id="SM00091">
    <property type="entry name" value="PAS"/>
    <property type="match status" value="3"/>
</dbReference>
<dbReference type="Pfam" id="PF13188">
    <property type="entry name" value="PAS_8"/>
    <property type="match status" value="1"/>
</dbReference>
<dbReference type="NCBIfam" id="TIGR00229">
    <property type="entry name" value="sensory_box"/>
    <property type="match status" value="2"/>
</dbReference>
<dbReference type="SMART" id="SM00267">
    <property type="entry name" value="GGDEF"/>
    <property type="match status" value="1"/>
</dbReference>
<dbReference type="AlphaFoldDB" id="A0A1J5RJG2"/>
<dbReference type="PROSITE" id="PS50112">
    <property type="entry name" value="PAS"/>
    <property type="match status" value="3"/>
</dbReference>
<evidence type="ECO:0000259" key="2">
    <source>
        <dbReference type="PROSITE" id="PS50113"/>
    </source>
</evidence>
<dbReference type="InterPro" id="IPR035965">
    <property type="entry name" value="PAS-like_dom_sf"/>
</dbReference>
<dbReference type="InterPro" id="IPR013656">
    <property type="entry name" value="PAS_4"/>
</dbReference>
<name>A0A1J5RJG2_9ZZZZ</name>
<dbReference type="SUPFAM" id="SSF55785">
    <property type="entry name" value="PYP-like sensor domain (PAS domain)"/>
    <property type="match status" value="3"/>
</dbReference>
<feature type="domain" description="PAS" evidence="1">
    <location>
        <begin position="149"/>
        <end position="221"/>
    </location>
</feature>
<dbReference type="InterPro" id="IPR043128">
    <property type="entry name" value="Rev_trsase/Diguanyl_cyclase"/>
</dbReference>
<dbReference type="InterPro" id="IPR000700">
    <property type="entry name" value="PAS-assoc_C"/>
</dbReference>
<dbReference type="FunFam" id="3.30.70.270:FF:000001">
    <property type="entry name" value="Diguanylate cyclase domain protein"/>
    <property type="match status" value="1"/>
</dbReference>
<dbReference type="InterPro" id="IPR052155">
    <property type="entry name" value="Biofilm_reg_signaling"/>
</dbReference>
<dbReference type="InterPro" id="IPR000014">
    <property type="entry name" value="PAS"/>
</dbReference>
<gene>
    <name evidence="4" type="primary">pleD_22</name>
    <name evidence="4" type="ORF">GALL_258320</name>
</gene>
<dbReference type="InterPro" id="IPR029787">
    <property type="entry name" value="Nucleotide_cyclase"/>
</dbReference>
<dbReference type="EMBL" id="MLJW01000237">
    <property type="protein sequence ID" value="OIQ92236.1"/>
    <property type="molecule type" value="Genomic_DNA"/>
</dbReference>
<evidence type="ECO:0000313" key="4">
    <source>
        <dbReference type="EMBL" id="OIQ92236.1"/>
    </source>
</evidence>
<dbReference type="Gene3D" id="3.30.70.270">
    <property type="match status" value="1"/>
</dbReference>
<evidence type="ECO:0000259" key="1">
    <source>
        <dbReference type="PROSITE" id="PS50112"/>
    </source>
</evidence>
<feature type="domain" description="PAS" evidence="1">
    <location>
        <begin position="276"/>
        <end position="321"/>
    </location>
</feature>
<dbReference type="NCBIfam" id="TIGR00254">
    <property type="entry name" value="GGDEF"/>
    <property type="match status" value="1"/>
</dbReference>
<reference evidence="4" key="1">
    <citation type="submission" date="2016-10" db="EMBL/GenBank/DDBJ databases">
        <title>Sequence of Gallionella enrichment culture.</title>
        <authorList>
            <person name="Poehlein A."/>
            <person name="Muehling M."/>
            <person name="Daniel R."/>
        </authorList>
    </citation>
    <scope>NUCLEOTIDE SEQUENCE</scope>
</reference>
<dbReference type="Pfam" id="PF13426">
    <property type="entry name" value="PAS_9"/>
    <property type="match status" value="1"/>
</dbReference>
<dbReference type="SMART" id="SM00086">
    <property type="entry name" value="PAC"/>
    <property type="match status" value="2"/>
</dbReference>
<dbReference type="PANTHER" id="PTHR44757">
    <property type="entry name" value="DIGUANYLATE CYCLASE DGCP"/>
    <property type="match status" value="1"/>
</dbReference>
<proteinExistence type="predicted"/>
<dbReference type="CDD" id="cd01949">
    <property type="entry name" value="GGDEF"/>
    <property type="match status" value="1"/>
</dbReference>
<feature type="domain" description="PAC" evidence="2">
    <location>
        <begin position="102"/>
        <end position="152"/>
    </location>
</feature>
<comment type="caution">
    <text evidence="4">The sequence shown here is derived from an EMBL/GenBank/DDBJ whole genome shotgun (WGS) entry which is preliminary data.</text>
</comment>
<sequence>MKLTQVADTMSGKIAKWLKNYGQRPGVLSIEQAQREWEIAIDAVQDLIFIHDADMRIVRANHAYAVRAGKDIRDIIGKPYWTLFPKLDGPLPGCRRSLEERQGGEEQLRLESGEEYVSRSYPICDVKGKYLYSLHVMQDVTEKRKAEAEQRTLSEALRQAAEGVLVLNADTRITYLNPAFYRLFGYAPDDIIGQPIAALSVPEQEDNLQPSEVIRQLNENGICRDEVWRRAKDGTAIPVRLSTAAIRDAKGNISGYIGTYLDLREAKQAEQALRESENRLRVIMESVQTGIVIIDPDVHKIVDVNAAAVSMIGAPKEEIVGSACHRFICPAEVGKCPITDLHQTVDHSERVLLTATGARRPVIKSVTTVLLGGKVHLLESFIDITERKQMEERLNASLAEKEELVQSLNELATHDGLTGLYNHREFYKLLENEIVRGQRFNRPVSLLLLDIDHFKRVNDVHGHLAGDAVLKGLSELLGRQARAIDRVCRYGGEEITVILPETDLDAAADVAERLRAAVEAQPFGINAVAPMRITVSIGVAAFPAHADNAHALVAAADVSMYAAKQGGRNRIRRYEPALGQVAAQR</sequence>
<dbReference type="Pfam" id="PF00990">
    <property type="entry name" value="GGDEF"/>
    <property type="match status" value="1"/>
</dbReference>
<evidence type="ECO:0000259" key="3">
    <source>
        <dbReference type="PROSITE" id="PS50887"/>
    </source>
</evidence>
<dbReference type="InterPro" id="IPR000160">
    <property type="entry name" value="GGDEF_dom"/>
</dbReference>
<organism evidence="4">
    <name type="scientific">mine drainage metagenome</name>
    <dbReference type="NCBI Taxonomy" id="410659"/>
    <lineage>
        <taxon>unclassified sequences</taxon>
        <taxon>metagenomes</taxon>
        <taxon>ecological metagenomes</taxon>
    </lineage>
</organism>
<accession>A0A1J5RJG2</accession>
<dbReference type="InterPro" id="IPR001610">
    <property type="entry name" value="PAC"/>
</dbReference>
<dbReference type="PROSITE" id="PS50887">
    <property type="entry name" value="GGDEF"/>
    <property type="match status" value="1"/>
</dbReference>
<dbReference type="Gene3D" id="3.30.450.20">
    <property type="entry name" value="PAS domain"/>
    <property type="match status" value="3"/>
</dbReference>